<protein>
    <submittedName>
        <fullName evidence="1">Uncharacterized protein</fullName>
    </submittedName>
</protein>
<reference evidence="1 2" key="1">
    <citation type="journal article" date="2021" name="Hortic Res">
        <title>High-quality reference genome and annotation aids understanding of berry development for evergreen blueberry (Vaccinium darrowii).</title>
        <authorList>
            <person name="Yu J."/>
            <person name="Hulse-Kemp A.M."/>
            <person name="Babiker E."/>
            <person name="Staton M."/>
        </authorList>
    </citation>
    <scope>NUCLEOTIDE SEQUENCE [LARGE SCALE GENOMIC DNA]</scope>
    <source>
        <strain evidence="2">cv. NJ 8807/NJ 8810</strain>
        <tissue evidence="1">Young leaf</tissue>
    </source>
</reference>
<gene>
    <name evidence="1" type="ORF">Vadar_033493</name>
</gene>
<accession>A0ACB7XDY8</accession>
<proteinExistence type="predicted"/>
<keyword evidence="2" id="KW-1185">Reference proteome</keyword>
<sequence>MGICCDLEVDVNGEEIFFVNKRILASFSGRLSELFGKLVSTTSHLKVIFHDFPGGAKGFELILRFCYNNGKINFTPCNIILLESAANFMEMKRLPDLTEQMEKYFEGIHRWTWPELVLCLKQCQDLSAAPNSSTILEKFLNIFVAKLAFLNIASPCTSSSAISSSQFSSDFSSDSVKSYSSQATWWFEDLAFLNINLFEKIAHAMLSKKFDHSTICSFIFYYQKSRFLRASPATKKVKIIEAVINLLSLLDTSSISSRGLFYLFSLAVFLKISKSCKMKLEALVGSKLDEATIDDLLVPSPRGKKYMFDVNLILRLLKSFLVENRFSTRRLNKVVCLMELYIAEVSADPYLKASKFTELATSLPDLARGSQGRIYLAIDMYLKRETEILDQMCNIERKVEEMKANLKNQDIEIA</sequence>
<evidence type="ECO:0000313" key="2">
    <source>
        <dbReference type="Proteomes" id="UP000828048"/>
    </source>
</evidence>
<dbReference type="EMBL" id="CM037156">
    <property type="protein sequence ID" value="KAH7838992.1"/>
    <property type="molecule type" value="Genomic_DNA"/>
</dbReference>
<comment type="caution">
    <text evidence="1">The sequence shown here is derived from an EMBL/GenBank/DDBJ whole genome shotgun (WGS) entry which is preliminary data.</text>
</comment>
<organism evidence="1 2">
    <name type="scientific">Vaccinium darrowii</name>
    <dbReference type="NCBI Taxonomy" id="229202"/>
    <lineage>
        <taxon>Eukaryota</taxon>
        <taxon>Viridiplantae</taxon>
        <taxon>Streptophyta</taxon>
        <taxon>Embryophyta</taxon>
        <taxon>Tracheophyta</taxon>
        <taxon>Spermatophyta</taxon>
        <taxon>Magnoliopsida</taxon>
        <taxon>eudicotyledons</taxon>
        <taxon>Gunneridae</taxon>
        <taxon>Pentapetalae</taxon>
        <taxon>asterids</taxon>
        <taxon>Ericales</taxon>
        <taxon>Ericaceae</taxon>
        <taxon>Vaccinioideae</taxon>
        <taxon>Vaccinieae</taxon>
        <taxon>Vaccinium</taxon>
    </lineage>
</organism>
<evidence type="ECO:0000313" key="1">
    <source>
        <dbReference type="EMBL" id="KAH7838992.1"/>
    </source>
</evidence>
<dbReference type="Proteomes" id="UP000828048">
    <property type="component" value="Chromosome 6"/>
</dbReference>
<name>A0ACB7XDY8_9ERIC</name>